<proteinExistence type="predicted"/>
<accession>A0A9P0KEE5</accession>
<dbReference type="OrthoDB" id="6780653at2759"/>
<reference evidence="1" key="1">
    <citation type="submission" date="2022-03" db="EMBL/GenBank/DDBJ databases">
        <authorList>
            <person name="Sayadi A."/>
        </authorList>
    </citation>
    <scope>NUCLEOTIDE SEQUENCE</scope>
</reference>
<organism evidence="1 2">
    <name type="scientific">Acanthoscelides obtectus</name>
    <name type="common">Bean weevil</name>
    <name type="synonym">Bruchus obtectus</name>
    <dbReference type="NCBI Taxonomy" id="200917"/>
    <lineage>
        <taxon>Eukaryota</taxon>
        <taxon>Metazoa</taxon>
        <taxon>Ecdysozoa</taxon>
        <taxon>Arthropoda</taxon>
        <taxon>Hexapoda</taxon>
        <taxon>Insecta</taxon>
        <taxon>Pterygota</taxon>
        <taxon>Neoptera</taxon>
        <taxon>Endopterygota</taxon>
        <taxon>Coleoptera</taxon>
        <taxon>Polyphaga</taxon>
        <taxon>Cucujiformia</taxon>
        <taxon>Chrysomeloidea</taxon>
        <taxon>Chrysomelidae</taxon>
        <taxon>Bruchinae</taxon>
        <taxon>Bruchini</taxon>
        <taxon>Acanthoscelides</taxon>
    </lineage>
</organism>
<comment type="caution">
    <text evidence="1">The sequence shown here is derived from an EMBL/GenBank/DDBJ whole genome shotgun (WGS) entry which is preliminary data.</text>
</comment>
<dbReference type="Proteomes" id="UP001152888">
    <property type="component" value="Unassembled WGS sequence"/>
</dbReference>
<gene>
    <name evidence="1" type="ORF">ACAOBT_LOCUS9803</name>
</gene>
<evidence type="ECO:0000313" key="2">
    <source>
        <dbReference type="Proteomes" id="UP001152888"/>
    </source>
</evidence>
<sequence length="80" mass="9518">MLNIYPLMEQLYTVTPVQRNYPQTRNFRSINTLLQPFTRTWRIDSTGKCNKHQDSKNEFYFDLCNSMAQSNKPWNKTGVP</sequence>
<protein>
    <submittedName>
        <fullName evidence="1">Uncharacterized protein</fullName>
    </submittedName>
</protein>
<keyword evidence="2" id="KW-1185">Reference proteome</keyword>
<evidence type="ECO:0000313" key="1">
    <source>
        <dbReference type="EMBL" id="CAH1972082.1"/>
    </source>
</evidence>
<dbReference type="AlphaFoldDB" id="A0A9P0KEE5"/>
<name>A0A9P0KEE5_ACAOB</name>
<dbReference type="EMBL" id="CAKOFQ010006794">
    <property type="protein sequence ID" value="CAH1972082.1"/>
    <property type="molecule type" value="Genomic_DNA"/>
</dbReference>